<feature type="domain" description="SGNH hydrolase-type esterase" evidence="2">
    <location>
        <begin position="30"/>
        <end position="249"/>
    </location>
</feature>
<dbReference type="InterPro" id="IPR001375">
    <property type="entry name" value="Peptidase_S9_cat"/>
</dbReference>
<dbReference type="RefSeq" id="WP_129604802.1">
    <property type="nucleotide sequence ID" value="NZ_SBLB01000007.1"/>
</dbReference>
<dbReference type="InterPro" id="IPR051532">
    <property type="entry name" value="Ester_Hydrolysis_Enzymes"/>
</dbReference>
<dbReference type="EMBL" id="SBLB01000007">
    <property type="protein sequence ID" value="RYC67719.1"/>
    <property type="molecule type" value="Genomic_DNA"/>
</dbReference>
<evidence type="ECO:0000259" key="2">
    <source>
        <dbReference type="Pfam" id="PF13472"/>
    </source>
</evidence>
<reference evidence="3 4" key="1">
    <citation type="submission" date="2019-01" db="EMBL/GenBank/DDBJ databases">
        <title>Spirosoma flava sp. nov., a propanil-degrading bacterium isolated from herbicide-contaminated soil.</title>
        <authorList>
            <person name="Zhang L."/>
            <person name="Jiang J.-D."/>
        </authorList>
    </citation>
    <scope>NUCLEOTIDE SEQUENCE [LARGE SCALE GENOMIC DNA]</scope>
    <source>
        <strain evidence="3 4">TY50</strain>
    </source>
</reference>
<accession>A0A4Q2ULK2</accession>
<evidence type="ECO:0000313" key="4">
    <source>
        <dbReference type="Proteomes" id="UP000290407"/>
    </source>
</evidence>
<dbReference type="PANTHER" id="PTHR30383:SF5">
    <property type="entry name" value="SGNH HYDROLASE-TYPE ESTERASE DOMAIN-CONTAINING PROTEIN"/>
    <property type="match status" value="1"/>
</dbReference>
<comment type="caution">
    <text evidence="3">The sequence shown here is derived from an EMBL/GenBank/DDBJ whole genome shotgun (WGS) entry which is preliminary data.</text>
</comment>
<dbReference type="SUPFAM" id="SSF52266">
    <property type="entry name" value="SGNH hydrolase"/>
    <property type="match status" value="1"/>
</dbReference>
<feature type="domain" description="Peptidase S9 prolyl oligopeptidase catalytic" evidence="1">
    <location>
        <begin position="353"/>
        <end position="494"/>
    </location>
</feature>
<protein>
    <recommendedName>
        <fullName evidence="5">Peptidase S9 prolyl oligopeptidase catalytic domain-containing protein</fullName>
    </recommendedName>
</protein>
<proteinExistence type="predicted"/>
<dbReference type="Gene3D" id="3.40.50.1110">
    <property type="entry name" value="SGNH hydrolase"/>
    <property type="match status" value="1"/>
</dbReference>
<dbReference type="GO" id="GO:0004622">
    <property type="term" value="F:phosphatidylcholine lysophospholipase activity"/>
    <property type="evidence" value="ECO:0007669"/>
    <property type="project" value="TreeGrafter"/>
</dbReference>
<dbReference type="InterPro" id="IPR029058">
    <property type="entry name" value="AB_hydrolase_fold"/>
</dbReference>
<name>A0A4Q2ULK2_9BACT</name>
<organism evidence="3 4">
    <name type="scientific">Spirosoma sordidisoli</name>
    <dbReference type="NCBI Taxonomy" id="2502893"/>
    <lineage>
        <taxon>Bacteria</taxon>
        <taxon>Pseudomonadati</taxon>
        <taxon>Bacteroidota</taxon>
        <taxon>Cytophagia</taxon>
        <taxon>Cytophagales</taxon>
        <taxon>Cytophagaceae</taxon>
        <taxon>Spirosoma</taxon>
    </lineage>
</organism>
<dbReference type="CDD" id="cd01833">
    <property type="entry name" value="XynB_like"/>
    <property type="match status" value="1"/>
</dbReference>
<evidence type="ECO:0008006" key="5">
    <source>
        <dbReference type="Google" id="ProtNLM"/>
    </source>
</evidence>
<evidence type="ECO:0000259" key="1">
    <source>
        <dbReference type="Pfam" id="PF00326"/>
    </source>
</evidence>
<dbReference type="PANTHER" id="PTHR30383">
    <property type="entry name" value="THIOESTERASE 1/PROTEASE 1/LYSOPHOSPHOLIPASE L1"/>
    <property type="match status" value="1"/>
</dbReference>
<dbReference type="AlphaFoldDB" id="A0A4Q2ULK2"/>
<dbReference type="Gene3D" id="3.40.50.1820">
    <property type="entry name" value="alpha/beta hydrolase"/>
    <property type="match status" value="1"/>
</dbReference>
<sequence>MMWQRTWFIGVWVIQLAVCQAQPIIRIVPMGNSITQGAGAPGGYRKPLHELLIKAGYAVDFRGRFTTNSDRLTDPEHEGRSGWQITATAFTDGVALDGQTRSGLLDDLPTALDSSLPPSPTPTVDVILLEIGTNDLQHRVAPQGDSTRIVPHAISRLTTLIGDIHQRRPTAQVLLSTLTPMTTQWRGISAATASRVPVFNRLLPALVQVLRQEGVPIRLVDQYANFIAANGTAQHLIDGLHPDSTGYRLMANTWLAGIQQVVAPVTAPAKESPFWSVPFRQVRIPSRLDGAVQPAFFYASQQPRPQPLVVSLHTWSGDYRQVDSLALLARRRDWNYIHPNFRGPNRTTNACCSQYALQDMEDAIDYAIANGNVDTSQIHVIGVSGGGYATLCLYMKTRRAINSFSAWVPITNLVDWYYETMSRDPKHTQDILDCVGQTGNSLNVPEAQSRSPYFMKTPVARRRHSRLHLFAGVHDGYTGAVPITQTILFFNKLVSDFTGSANHPQQVDAATIQALLTRRGHDRRTGEKLANGRAVILKRSLPAADLLIFEGTHEMLLNEAWNVLTRQAQVRSR</sequence>
<dbReference type="InterPro" id="IPR013830">
    <property type="entry name" value="SGNH_hydro"/>
</dbReference>
<gene>
    <name evidence="3" type="ORF">EQG79_23750</name>
</gene>
<evidence type="ECO:0000313" key="3">
    <source>
        <dbReference type="EMBL" id="RYC67719.1"/>
    </source>
</evidence>
<dbReference type="Pfam" id="PF00326">
    <property type="entry name" value="Peptidase_S9"/>
    <property type="match status" value="1"/>
</dbReference>
<dbReference type="Proteomes" id="UP000290407">
    <property type="component" value="Unassembled WGS sequence"/>
</dbReference>
<dbReference type="Pfam" id="PF13472">
    <property type="entry name" value="Lipase_GDSL_2"/>
    <property type="match status" value="1"/>
</dbReference>
<dbReference type="GO" id="GO:0008236">
    <property type="term" value="F:serine-type peptidase activity"/>
    <property type="evidence" value="ECO:0007669"/>
    <property type="project" value="InterPro"/>
</dbReference>
<dbReference type="GO" id="GO:0006508">
    <property type="term" value="P:proteolysis"/>
    <property type="evidence" value="ECO:0007669"/>
    <property type="project" value="InterPro"/>
</dbReference>
<keyword evidence="4" id="KW-1185">Reference proteome</keyword>
<dbReference type="SUPFAM" id="SSF53474">
    <property type="entry name" value="alpha/beta-Hydrolases"/>
    <property type="match status" value="1"/>
</dbReference>
<dbReference type="InterPro" id="IPR036514">
    <property type="entry name" value="SGNH_hydro_sf"/>
</dbReference>